<keyword evidence="1" id="KW-0175">Coiled coil</keyword>
<feature type="region of interest" description="Disordered" evidence="2">
    <location>
        <begin position="514"/>
        <end position="566"/>
    </location>
</feature>
<feature type="compositionally biased region" description="Basic and acidic residues" evidence="2">
    <location>
        <begin position="552"/>
        <end position="565"/>
    </location>
</feature>
<dbReference type="EMBL" id="LN483249">
    <property type="protein sequence ID" value="CDZ97696.1"/>
    <property type="molecule type" value="Genomic_DNA"/>
</dbReference>
<dbReference type="AlphaFoldDB" id="A0A0F7SFT6"/>
<dbReference type="PANTHER" id="PTHR31962:SF6">
    <property type="entry name" value="EISOSOME COMPONENT PIL1-DOMAIN-CONTAINING PROTEIN"/>
    <property type="match status" value="1"/>
</dbReference>
<dbReference type="Pfam" id="PF13805">
    <property type="entry name" value="Pil1"/>
    <property type="match status" value="1"/>
</dbReference>
<reference evidence="3" key="1">
    <citation type="submission" date="2014-08" db="EMBL/GenBank/DDBJ databases">
        <authorList>
            <person name="Sharma Rahul"/>
            <person name="Thines Marco"/>
        </authorList>
    </citation>
    <scope>NUCLEOTIDE SEQUENCE</scope>
</reference>
<dbReference type="InterPro" id="IPR028245">
    <property type="entry name" value="PIL1/LSP1"/>
</dbReference>
<feature type="region of interest" description="Disordered" evidence="2">
    <location>
        <begin position="438"/>
        <end position="499"/>
    </location>
</feature>
<sequence length="772" mass="82531">MGIFDKAKAGIAHTTMVPILGNKDLRLLQTLITEEKAVLQASIRTSSDVHRSSNALSAWGGAEGPDLEDVCSKAADMLDLVANGFEKFADRQVGIRSLWKEIRLMEETLDDTKKKRKAVGSRSEREEKKLVKMSSENKNLPMQTELMQSLRDEMRELDTEIMNTEASLSDFKRKATKDALSIKFGGLLELAEKMTIVGELGKLLLEEIPLEITPPGYGRAPYNSFDKTTRLSVEANKCVSEVHFTRAEVTLQPYTPNLAQTQASQYPSARDDVYEDHSRYEDNFELPARFSKEPPSTVTSPNGSEPTSYGIAHQQQSSQRTGVSNTPISPAAAYRDSFQESSHQPQSTFSTASPTQSSADPIVDASIGSAKQVQNTRDDGYGNEIPLGEDPNDVLAGLALGGALATPDLTGQPPRPSPGDHRLSLGLGQSVGNGNLLNTTANFPNHQGDSTADAHQFAPSPTAEHGIVHDEPTHNLPPMQDTSSVSYRRPVPTHSSTAEGQESLLAYDKASPALGQSHELGSDQEINLEPPRPAFVGGARAPTPMSEPEVFSDAREGTPDLRGDVGDVNYASRAFQQPAAPISPPQPYQQPLPKPPTIIEPSASSPTYVHPPQPTRYGTASSYVDSPISVKASPRPYSQQIDQPTDEHSLAAAAAQREVEREMDNLAFTSVAHPPSGASAAAVAARADSVSPVSRAAGNGKINAGAFFKRGGGGRSSSGFVPPEGDVSDGGLSEDVEPAGNVKPLNIRRKAPAEVDGVEPEADRDAAPPYGG</sequence>
<dbReference type="GO" id="GO:0006897">
    <property type="term" value="P:endocytosis"/>
    <property type="evidence" value="ECO:0007669"/>
    <property type="project" value="TreeGrafter"/>
</dbReference>
<dbReference type="GO" id="GO:0008289">
    <property type="term" value="F:lipid binding"/>
    <property type="evidence" value="ECO:0007669"/>
    <property type="project" value="TreeGrafter"/>
</dbReference>
<feature type="compositionally biased region" description="Polar residues" evidence="2">
    <location>
        <begin position="438"/>
        <end position="450"/>
    </location>
</feature>
<proteinExistence type="predicted"/>
<name>A0A0F7SFT6_PHARH</name>
<protein>
    <submittedName>
        <fullName evidence="3">Eisosome component PIL1/LSP1</fullName>
    </submittedName>
</protein>
<feature type="compositionally biased region" description="Polar residues" evidence="2">
    <location>
        <begin position="339"/>
        <end position="359"/>
    </location>
</feature>
<evidence type="ECO:0000256" key="2">
    <source>
        <dbReference type="SAM" id="MobiDB-lite"/>
    </source>
</evidence>
<feature type="coiled-coil region" evidence="1">
    <location>
        <begin position="147"/>
        <end position="174"/>
    </location>
</feature>
<dbReference type="Gene3D" id="1.20.1270.60">
    <property type="entry name" value="Arfaptin homology (AH) domain/BAR domain"/>
    <property type="match status" value="1"/>
</dbReference>
<dbReference type="GO" id="GO:0070941">
    <property type="term" value="P:eisosome assembly"/>
    <property type="evidence" value="ECO:0007669"/>
    <property type="project" value="TreeGrafter"/>
</dbReference>
<evidence type="ECO:0000256" key="1">
    <source>
        <dbReference type="SAM" id="Coils"/>
    </source>
</evidence>
<dbReference type="InterPro" id="IPR027267">
    <property type="entry name" value="AH/BAR_dom_sf"/>
</dbReference>
<dbReference type="GO" id="GO:0005886">
    <property type="term" value="C:plasma membrane"/>
    <property type="evidence" value="ECO:0007669"/>
    <property type="project" value="TreeGrafter"/>
</dbReference>
<feature type="compositionally biased region" description="Polar residues" evidence="2">
    <location>
        <begin position="294"/>
        <end position="328"/>
    </location>
</feature>
<evidence type="ECO:0000313" key="3">
    <source>
        <dbReference type="EMBL" id="CDZ97696.1"/>
    </source>
</evidence>
<dbReference type="PANTHER" id="PTHR31962">
    <property type="entry name" value="SPHINGOLIPID LONG CHAIN BASE-RESPONSIVE PROTEIN PIL1"/>
    <property type="match status" value="1"/>
</dbReference>
<feature type="region of interest" description="Disordered" evidence="2">
    <location>
        <begin position="708"/>
        <end position="772"/>
    </location>
</feature>
<feature type="region of interest" description="Disordered" evidence="2">
    <location>
        <begin position="285"/>
        <end position="390"/>
    </location>
</feature>
<organism evidence="3">
    <name type="scientific">Phaffia rhodozyma</name>
    <name type="common">Yeast</name>
    <name type="synonym">Xanthophyllomyces dendrorhous</name>
    <dbReference type="NCBI Taxonomy" id="264483"/>
    <lineage>
        <taxon>Eukaryota</taxon>
        <taxon>Fungi</taxon>
        <taxon>Dikarya</taxon>
        <taxon>Basidiomycota</taxon>
        <taxon>Agaricomycotina</taxon>
        <taxon>Tremellomycetes</taxon>
        <taxon>Cystofilobasidiales</taxon>
        <taxon>Mrakiaceae</taxon>
        <taxon>Phaffia</taxon>
    </lineage>
</organism>
<dbReference type="GO" id="GO:0036286">
    <property type="term" value="C:eisosome filament"/>
    <property type="evidence" value="ECO:0007669"/>
    <property type="project" value="TreeGrafter"/>
</dbReference>
<accession>A0A0F7SFT6</accession>
<feature type="region of interest" description="Disordered" evidence="2">
    <location>
        <begin position="578"/>
        <end position="646"/>
    </location>
</feature>
<feature type="compositionally biased region" description="Pro residues" evidence="2">
    <location>
        <begin position="581"/>
        <end position="598"/>
    </location>
</feature>